<evidence type="ECO:0000259" key="1">
    <source>
        <dbReference type="Pfam" id="PF01408"/>
    </source>
</evidence>
<proteinExistence type="predicted"/>
<dbReference type="Gene3D" id="3.30.360.10">
    <property type="entry name" value="Dihydrodipicolinate Reductase, domain 2"/>
    <property type="match status" value="1"/>
</dbReference>
<feature type="domain" description="GFO/IDH/MocA-like oxidoreductase" evidence="2">
    <location>
        <begin position="136"/>
        <end position="245"/>
    </location>
</feature>
<comment type="caution">
    <text evidence="3">The sequence shown here is derived from an EMBL/GenBank/DDBJ whole genome shotgun (WGS) entry which is preliminary data.</text>
</comment>
<dbReference type="InterPro" id="IPR036291">
    <property type="entry name" value="NAD(P)-bd_dom_sf"/>
</dbReference>
<gene>
    <name evidence="3" type="ORF">ACFOGI_03825</name>
</gene>
<evidence type="ECO:0000313" key="4">
    <source>
        <dbReference type="Proteomes" id="UP001595279"/>
    </source>
</evidence>
<dbReference type="SUPFAM" id="SSF51735">
    <property type="entry name" value="NAD(P)-binding Rossmann-fold domains"/>
    <property type="match status" value="1"/>
</dbReference>
<dbReference type="Pfam" id="PF01408">
    <property type="entry name" value="GFO_IDH_MocA"/>
    <property type="match status" value="1"/>
</dbReference>
<accession>A0ABV7CSD6</accession>
<sequence length="324" mass="36397">MKFSTIGTSWITESFIQAAEASGRAQFLSVYSRSGDRAKEFASKNGAVRWFDKMDEMLEDCSDFVYIASPNSMHAEQILRCLDKGKHVFCEKPMVATEEEWHAVKEAADRNNLFVMEGYRHLFSPNYQNLKKHLARAGKVRSAVLQYVQYSSKYDAFKEGRNPNVFSPEFAGGALMDLGVYPLSMAIDLFGEPKKVDYFPVALANGIDGSGTLVLTYEDSSITILCSKIAQATIPSEIHGEDGTWTMNHLAPIGSLTFYDRKSKKIEETAVAQSDNDMLYEAEIFVKMIENNDRVLYEALMERSRLTVESLERARSQAGLSFSV</sequence>
<dbReference type="RefSeq" id="WP_390268663.1">
    <property type="nucleotide sequence ID" value="NZ_JBHRSA010000009.1"/>
</dbReference>
<dbReference type="InterPro" id="IPR055170">
    <property type="entry name" value="GFO_IDH_MocA-like_dom"/>
</dbReference>
<dbReference type="EMBL" id="JBHRSA010000009">
    <property type="protein sequence ID" value="MFC3039367.1"/>
    <property type="molecule type" value="Genomic_DNA"/>
</dbReference>
<dbReference type="Pfam" id="PF22725">
    <property type="entry name" value="GFO_IDH_MocA_C3"/>
    <property type="match status" value="1"/>
</dbReference>
<dbReference type="SUPFAM" id="SSF55347">
    <property type="entry name" value="Glyceraldehyde-3-phosphate dehydrogenase-like, C-terminal domain"/>
    <property type="match status" value="1"/>
</dbReference>
<dbReference type="PANTHER" id="PTHR43054">
    <property type="match status" value="1"/>
</dbReference>
<organism evidence="3 4">
    <name type="scientific">Virgibacillus xinjiangensis</name>
    <dbReference type="NCBI Taxonomy" id="393090"/>
    <lineage>
        <taxon>Bacteria</taxon>
        <taxon>Bacillati</taxon>
        <taxon>Bacillota</taxon>
        <taxon>Bacilli</taxon>
        <taxon>Bacillales</taxon>
        <taxon>Bacillaceae</taxon>
        <taxon>Virgibacillus</taxon>
    </lineage>
</organism>
<feature type="domain" description="Gfo/Idh/MocA-like oxidoreductase N-terminal" evidence="1">
    <location>
        <begin position="3"/>
        <end position="119"/>
    </location>
</feature>
<evidence type="ECO:0000313" key="3">
    <source>
        <dbReference type="EMBL" id="MFC3039367.1"/>
    </source>
</evidence>
<evidence type="ECO:0000259" key="2">
    <source>
        <dbReference type="Pfam" id="PF22725"/>
    </source>
</evidence>
<dbReference type="InterPro" id="IPR000683">
    <property type="entry name" value="Gfo/Idh/MocA-like_OxRdtase_N"/>
</dbReference>
<dbReference type="PANTHER" id="PTHR43054:SF1">
    <property type="entry name" value="SCYLLO-INOSITOL 2-DEHYDROGENASE (NADP(+)) IOLU"/>
    <property type="match status" value="1"/>
</dbReference>
<name>A0ABV7CSD6_9BACI</name>
<reference evidence="4" key="1">
    <citation type="journal article" date="2019" name="Int. J. Syst. Evol. Microbiol.">
        <title>The Global Catalogue of Microorganisms (GCM) 10K type strain sequencing project: providing services to taxonomists for standard genome sequencing and annotation.</title>
        <authorList>
            <consortium name="The Broad Institute Genomics Platform"/>
            <consortium name="The Broad Institute Genome Sequencing Center for Infectious Disease"/>
            <person name="Wu L."/>
            <person name="Ma J."/>
        </authorList>
    </citation>
    <scope>NUCLEOTIDE SEQUENCE [LARGE SCALE GENOMIC DNA]</scope>
    <source>
        <strain evidence="4">KCTC 13128</strain>
    </source>
</reference>
<dbReference type="Gene3D" id="3.40.50.720">
    <property type="entry name" value="NAD(P)-binding Rossmann-like Domain"/>
    <property type="match status" value="1"/>
</dbReference>
<keyword evidence="4" id="KW-1185">Reference proteome</keyword>
<protein>
    <submittedName>
        <fullName evidence="3">Gfo/Idh/MocA family protein</fullName>
    </submittedName>
</protein>
<dbReference type="Proteomes" id="UP001595279">
    <property type="component" value="Unassembled WGS sequence"/>
</dbReference>